<dbReference type="EMBL" id="CP013909">
    <property type="protein sequence ID" value="ALW85947.1"/>
    <property type="molecule type" value="Genomic_DNA"/>
</dbReference>
<reference evidence="2 3" key="1">
    <citation type="submission" date="2015-12" db="EMBL/GenBank/DDBJ databases">
        <authorList>
            <person name="Shamseldin A."/>
            <person name="Moawad H."/>
            <person name="Abd El-Rahim W.M."/>
            <person name="Sadowsky M.J."/>
        </authorList>
    </citation>
    <scope>NUCLEOTIDE SEQUENCE [LARGE SCALE GENOMIC DNA]</scope>
    <source>
        <strain evidence="2 3">DG5B</strain>
    </source>
</reference>
<dbReference type="KEGG" id="hyg:AUC43_13080"/>
<dbReference type="Proteomes" id="UP000059542">
    <property type="component" value="Chromosome"/>
</dbReference>
<organism evidence="2 3">
    <name type="scientific">Hymenobacter sedentarius</name>
    <dbReference type="NCBI Taxonomy" id="1411621"/>
    <lineage>
        <taxon>Bacteria</taxon>
        <taxon>Pseudomonadati</taxon>
        <taxon>Bacteroidota</taxon>
        <taxon>Cytophagia</taxon>
        <taxon>Cytophagales</taxon>
        <taxon>Hymenobacteraceae</taxon>
        <taxon>Hymenobacter</taxon>
    </lineage>
</organism>
<protein>
    <recommendedName>
        <fullName evidence="4">Fibronectin type-III domain-containing protein</fullName>
    </recommendedName>
</protein>
<dbReference type="Pfam" id="PF13585">
    <property type="entry name" value="CHU_C"/>
    <property type="match status" value="1"/>
</dbReference>
<dbReference type="NCBIfam" id="TIGR04131">
    <property type="entry name" value="Bac_Flav_CTERM"/>
    <property type="match status" value="1"/>
</dbReference>
<evidence type="ECO:0000313" key="2">
    <source>
        <dbReference type="EMBL" id="ALW85947.1"/>
    </source>
</evidence>
<sequence>MKLLSRLVFIVLLWLGAGAARAQSCASPNPPPCTFTAVDVATGQEVQAFCVGRSVRFEQCAGRNIPNSLLFYGVKPGVGSTFLPSCSPPNPLPYVYTPTKAEVGQVTVSELANAQSGGVGAPSTYYIRTFRVYDTVAPAFSVAPCPSSSALVTVTDAKYDSYTVQAGAGPAQPILRNKPTVVSLAAGATSITVTGAYTAVGACGGASTQTVVPLPPAPAPAFTRLALQAPLPGGTATLDVGQLPAGYTYTLQRADASLPGGFRSVATVAANSTSLTLSNAAAGCYRLRRTDPCHLDSAFSPLLCTLSLTGSSTQNRNQLQLNDAGTGSTYSVTRNGQPLFGFVFIPGGLEDPNVECGTTYTYVITATQPGGVTSVSNSVSITTQSALAPARPRLVASFNLRNVVELTPILANGGLTTGSTLRYTRTASGKPAADFGTATSTRVQRDSAGMDALLIQRPCYAVRLTDVCGNASPESSAACPALLSTTAADPDGTTATLSWTPFTGPDPSVAARYALQRLAADGSVLSTVAVSGSPYTDLTPPTDRQVLRYRLQISGAGLPAGTFSYSNTATVVRRLALVIPTAFTPNGDGLNDVLEVKGKYLQNYTFLIVDRNGQEVFRGTQRSDAWDGTIRGHAPVPGAYVWRFEQANEDGSKPFTATGSVTILK</sequence>
<gene>
    <name evidence="2" type="ORF">AUC43_13080</name>
</gene>
<accession>A0A0U4BHD4</accession>
<feature type="signal peptide" evidence="1">
    <location>
        <begin position="1"/>
        <end position="22"/>
    </location>
</feature>
<evidence type="ECO:0008006" key="4">
    <source>
        <dbReference type="Google" id="ProtNLM"/>
    </source>
</evidence>
<dbReference type="STRING" id="1411621.AUC43_13080"/>
<dbReference type="RefSeq" id="WP_068194323.1">
    <property type="nucleotide sequence ID" value="NZ_CP013909.1"/>
</dbReference>
<dbReference type="AlphaFoldDB" id="A0A0U4BHD4"/>
<dbReference type="OrthoDB" id="631648at2"/>
<evidence type="ECO:0000313" key="3">
    <source>
        <dbReference type="Proteomes" id="UP000059542"/>
    </source>
</evidence>
<keyword evidence="3" id="KW-1185">Reference proteome</keyword>
<evidence type="ECO:0000256" key="1">
    <source>
        <dbReference type="SAM" id="SignalP"/>
    </source>
</evidence>
<keyword evidence="1" id="KW-0732">Signal</keyword>
<feature type="chain" id="PRO_5006847227" description="Fibronectin type-III domain-containing protein" evidence="1">
    <location>
        <begin position="23"/>
        <end position="665"/>
    </location>
</feature>
<proteinExistence type="predicted"/>
<dbReference type="InterPro" id="IPR026341">
    <property type="entry name" value="T9SS_type_B"/>
</dbReference>
<name>A0A0U4BHD4_9BACT</name>